<dbReference type="Proteomes" id="UP001432222">
    <property type="component" value="Chromosome"/>
</dbReference>
<dbReference type="EMBL" id="CP108110">
    <property type="protein sequence ID" value="WUQ88309.1"/>
    <property type="molecule type" value="Genomic_DNA"/>
</dbReference>
<gene>
    <name evidence="1" type="ORF">OHA16_38155</name>
</gene>
<protein>
    <submittedName>
        <fullName evidence="1">Uncharacterized protein</fullName>
    </submittedName>
</protein>
<evidence type="ECO:0000313" key="1">
    <source>
        <dbReference type="EMBL" id="WUQ88309.1"/>
    </source>
</evidence>
<accession>A0ABZ1UDN7</accession>
<reference evidence="1" key="1">
    <citation type="submission" date="2022-10" db="EMBL/GenBank/DDBJ databases">
        <title>The complete genomes of actinobacterial strains from the NBC collection.</title>
        <authorList>
            <person name="Joergensen T.S."/>
            <person name="Alvarez Arevalo M."/>
            <person name="Sterndorff E.B."/>
            <person name="Faurdal D."/>
            <person name="Vuksanovic O."/>
            <person name="Mourched A.-S."/>
            <person name="Charusanti P."/>
            <person name="Shaw S."/>
            <person name="Blin K."/>
            <person name="Weber T."/>
        </authorList>
    </citation>
    <scope>NUCLEOTIDE SEQUENCE</scope>
    <source>
        <strain evidence="1">NBC_00222</strain>
    </source>
</reference>
<proteinExistence type="predicted"/>
<sequence length="167" mass="17085">MADDRDDTDETDGPGDGGSVPMVWALAVRAVELAPPFAELIVEIGPTLFEAFVDNAVDSGFVLAAGEPPATTAVVELAGNALVRLVMVGGRQAWEPASDVLASPGWLTAAAGRRAVVVLVVPPGTWPPGLMDLDPAAGAELLTRSLESARAAGAVLHGTVGYRRYGG</sequence>
<name>A0ABZ1UDN7_9ACTN</name>
<organism evidence="1 2">
    <name type="scientific">Kitasatospora purpeofusca</name>
    <dbReference type="NCBI Taxonomy" id="67352"/>
    <lineage>
        <taxon>Bacteria</taxon>
        <taxon>Bacillati</taxon>
        <taxon>Actinomycetota</taxon>
        <taxon>Actinomycetes</taxon>
        <taxon>Kitasatosporales</taxon>
        <taxon>Streptomycetaceae</taxon>
        <taxon>Kitasatospora</taxon>
    </lineage>
</organism>
<evidence type="ECO:0000313" key="2">
    <source>
        <dbReference type="Proteomes" id="UP001432222"/>
    </source>
</evidence>
<dbReference type="RefSeq" id="WP_328958857.1">
    <property type="nucleotide sequence ID" value="NZ_CP108110.1"/>
</dbReference>
<keyword evidence="2" id="KW-1185">Reference proteome</keyword>